<evidence type="ECO:0000313" key="3">
    <source>
        <dbReference type="EMBL" id="KAJ9706756.1"/>
    </source>
</evidence>
<feature type="compositionally biased region" description="Basic and acidic residues" evidence="1">
    <location>
        <begin position="102"/>
        <end position="128"/>
    </location>
</feature>
<protein>
    <submittedName>
        <fullName evidence="3">Uncharacterized protein</fullName>
    </submittedName>
</protein>
<dbReference type="PANTHER" id="PTHR36595">
    <property type="entry name" value="TRANSMEMBRANE PROTEIN"/>
    <property type="match status" value="1"/>
</dbReference>
<evidence type="ECO:0000256" key="2">
    <source>
        <dbReference type="SAM" id="Phobius"/>
    </source>
</evidence>
<organism evidence="3 4">
    <name type="scientific">Vitis rotundifolia</name>
    <name type="common">Muscadine grape</name>
    <dbReference type="NCBI Taxonomy" id="103349"/>
    <lineage>
        <taxon>Eukaryota</taxon>
        <taxon>Viridiplantae</taxon>
        <taxon>Streptophyta</taxon>
        <taxon>Embryophyta</taxon>
        <taxon>Tracheophyta</taxon>
        <taxon>Spermatophyta</taxon>
        <taxon>Magnoliopsida</taxon>
        <taxon>eudicotyledons</taxon>
        <taxon>Gunneridae</taxon>
        <taxon>Pentapetalae</taxon>
        <taxon>rosids</taxon>
        <taxon>Vitales</taxon>
        <taxon>Vitaceae</taxon>
        <taxon>Viteae</taxon>
        <taxon>Vitis</taxon>
    </lineage>
</organism>
<feature type="transmembrane region" description="Helical" evidence="2">
    <location>
        <begin position="6"/>
        <end position="29"/>
    </location>
</feature>
<feature type="transmembrane region" description="Helical" evidence="2">
    <location>
        <begin position="50"/>
        <end position="68"/>
    </location>
</feature>
<dbReference type="AlphaFoldDB" id="A0AA39AFV9"/>
<keyword evidence="2" id="KW-0472">Membrane</keyword>
<keyword evidence="2" id="KW-0812">Transmembrane</keyword>
<dbReference type="Proteomes" id="UP001168098">
    <property type="component" value="Unassembled WGS sequence"/>
</dbReference>
<comment type="caution">
    <text evidence="3">The sequence shown here is derived from an EMBL/GenBank/DDBJ whole genome shotgun (WGS) entry which is preliminary data.</text>
</comment>
<dbReference type="EMBL" id="JARBHA010000002">
    <property type="protein sequence ID" value="KAJ9706756.1"/>
    <property type="molecule type" value="Genomic_DNA"/>
</dbReference>
<keyword evidence="2" id="KW-1133">Transmembrane helix</keyword>
<dbReference type="PANTHER" id="PTHR36595:SF2">
    <property type="entry name" value="SERINE_THREONINE-PROTEIN KINASE FHKB-RELATED"/>
    <property type="match status" value="1"/>
</dbReference>
<feature type="region of interest" description="Disordered" evidence="1">
    <location>
        <begin position="89"/>
        <end position="128"/>
    </location>
</feature>
<evidence type="ECO:0000313" key="4">
    <source>
        <dbReference type="Proteomes" id="UP001168098"/>
    </source>
</evidence>
<proteinExistence type="predicted"/>
<keyword evidence="4" id="KW-1185">Reference proteome</keyword>
<sequence length="164" mass="18411">MKPSGVSSLVCLLLCVATVLISCTFFLLVSASQHHNLHSFSYDLMEKMNSSSVFVFLILNLIIAAILIESPSACLASLGGVKEAKVEEKDIHGDMEDGASSDVDRENHNHGEDGHKEEDENGNKLEEDSDLERRIEEFIAKVNRRWREELLMEKLIMAMEYQPS</sequence>
<reference evidence="3 4" key="1">
    <citation type="journal article" date="2023" name="BMC Biotechnol.">
        <title>Vitis rotundifolia cv Carlos genome sequencing.</title>
        <authorList>
            <person name="Huff M."/>
            <person name="Hulse-Kemp A."/>
            <person name="Scheffler B."/>
            <person name="Youngblood R."/>
            <person name="Simpson S."/>
            <person name="Babiker E."/>
            <person name="Staton M."/>
        </authorList>
    </citation>
    <scope>NUCLEOTIDE SEQUENCE [LARGE SCALE GENOMIC DNA]</scope>
    <source>
        <tissue evidence="3">Leaf</tissue>
    </source>
</reference>
<name>A0AA39AFV9_VITRO</name>
<accession>A0AA39AFV9</accession>
<dbReference type="PROSITE" id="PS51257">
    <property type="entry name" value="PROKAR_LIPOPROTEIN"/>
    <property type="match status" value="1"/>
</dbReference>
<evidence type="ECO:0000256" key="1">
    <source>
        <dbReference type="SAM" id="MobiDB-lite"/>
    </source>
</evidence>
<gene>
    <name evidence="3" type="ORF">PVL29_001966</name>
</gene>